<proteinExistence type="predicted"/>
<accession>A0ABT5VE06</accession>
<evidence type="ECO:0000313" key="1">
    <source>
        <dbReference type="EMBL" id="MDE5413692.1"/>
    </source>
</evidence>
<dbReference type="Proteomes" id="UP001148125">
    <property type="component" value="Unassembled WGS sequence"/>
</dbReference>
<evidence type="ECO:0000313" key="2">
    <source>
        <dbReference type="Proteomes" id="UP001148125"/>
    </source>
</evidence>
<dbReference type="Pfam" id="PF10676">
    <property type="entry name" value="gerPA"/>
    <property type="match status" value="1"/>
</dbReference>
<dbReference type="RefSeq" id="WP_216828688.1">
    <property type="nucleotide sequence ID" value="NZ_JAOTPO010000005.1"/>
</dbReference>
<sequence>MFLTHMNNILGIRINQSANNASINFGNVVHKGHQANSKFNSGYLQPGDANFSPLQFNNANIANDPDLIDQPQAQI</sequence>
<comment type="caution">
    <text evidence="1">The sequence shown here is derived from an EMBL/GenBank/DDBJ whole genome shotgun (WGS) entry which is preliminary data.</text>
</comment>
<keyword evidence="2" id="KW-1185">Reference proteome</keyword>
<organism evidence="1 2">
    <name type="scientific">Alkalihalobacterium chitinilyticum</name>
    <dbReference type="NCBI Taxonomy" id="2980103"/>
    <lineage>
        <taxon>Bacteria</taxon>
        <taxon>Bacillati</taxon>
        <taxon>Bacillota</taxon>
        <taxon>Bacilli</taxon>
        <taxon>Bacillales</taxon>
        <taxon>Bacillaceae</taxon>
        <taxon>Alkalihalobacterium</taxon>
    </lineage>
</organism>
<reference evidence="1" key="1">
    <citation type="submission" date="2024-05" db="EMBL/GenBank/DDBJ databases">
        <title>Alkalihalobacillus sp. strain MEB203 novel alkaliphilic bacterium from Lonar Lake, India.</title>
        <authorList>
            <person name="Joshi A."/>
            <person name="Thite S."/>
            <person name="Mengade P."/>
        </authorList>
    </citation>
    <scope>NUCLEOTIDE SEQUENCE</scope>
    <source>
        <strain evidence="1">MEB 203</strain>
    </source>
</reference>
<dbReference type="InterPro" id="IPR019618">
    <property type="entry name" value="Spore_germination_GerPA"/>
</dbReference>
<protein>
    <submittedName>
        <fullName evidence="1">Spore germination protein</fullName>
    </submittedName>
</protein>
<gene>
    <name evidence="1" type="ORF">N7Z68_09855</name>
</gene>
<name>A0ABT5VE06_9BACI</name>
<dbReference type="EMBL" id="JAOTPO010000005">
    <property type="protein sequence ID" value="MDE5413692.1"/>
    <property type="molecule type" value="Genomic_DNA"/>
</dbReference>